<proteinExistence type="predicted"/>
<dbReference type="GO" id="GO:0005615">
    <property type="term" value="C:extracellular space"/>
    <property type="evidence" value="ECO:0007669"/>
    <property type="project" value="TreeGrafter"/>
</dbReference>
<dbReference type="SUPFAM" id="SSF57362">
    <property type="entry name" value="BPTI-like"/>
    <property type="match status" value="11"/>
</dbReference>
<dbReference type="InterPro" id="IPR050098">
    <property type="entry name" value="TFPI/VKTCI-like"/>
</dbReference>
<dbReference type="SMART" id="SM00131">
    <property type="entry name" value="KU"/>
    <property type="match status" value="11"/>
</dbReference>
<dbReference type="Proteomes" id="UP000030764">
    <property type="component" value="Unassembled WGS sequence"/>
</dbReference>
<organism evidence="7">
    <name type="scientific">Trichuris suis</name>
    <name type="common">pig whipworm</name>
    <dbReference type="NCBI Taxonomy" id="68888"/>
    <lineage>
        <taxon>Eukaryota</taxon>
        <taxon>Metazoa</taxon>
        <taxon>Ecdysozoa</taxon>
        <taxon>Nematoda</taxon>
        <taxon>Enoplea</taxon>
        <taxon>Dorylaimia</taxon>
        <taxon>Trichinellida</taxon>
        <taxon>Trichuridae</taxon>
        <taxon>Trichuris</taxon>
    </lineage>
</organism>
<dbReference type="AlphaFoldDB" id="A0A085NI38"/>
<feature type="domain" description="BPTI/Kunitz inhibitor" evidence="5">
    <location>
        <begin position="549"/>
        <end position="599"/>
    </location>
</feature>
<keyword evidence="8" id="KW-1185">Reference proteome</keyword>
<dbReference type="CDD" id="cd22593">
    <property type="entry name" value="Kunitz_conkunitzin"/>
    <property type="match status" value="1"/>
</dbReference>
<feature type="domain" description="BPTI/Kunitz inhibitor" evidence="5">
    <location>
        <begin position="27"/>
        <end position="77"/>
    </location>
</feature>
<feature type="domain" description="BPTI/Kunitz inhibitor" evidence="5">
    <location>
        <begin position="313"/>
        <end position="363"/>
    </location>
</feature>
<protein>
    <recommendedName>
        <fullName evidence="5">BPTI/Kunitz inhibitor domain-containing protein</fullName>
    </recommendedName>
</protein>
<dbReference type="Pfam" id="PF00014">
    <property type="entry name" value="Kunitz_BPTI"/>
    <property type="match status" value="11"/>
</dbReference>
<feature type="chain" id="PRO_5010405390" description="BPTI/Kunitz inhibitor domain-containing protein" evidence="4">
    <location>
        <begin position="20"/>
        <end position="719"/>
    </location>
</feature>
<dbReference type="Proteomes" id="UP000030758">
    <property type="component" value="Unassembled WGS sequence"/>
</dbReference>
<dbReference type="InterPro" id="IPR036880">
    <property type="entry name" value="Kunitz_BPTI_sf"/>
</dbReference>
<dbReference type="FunFam" id="4.10.410.10:FF:000021">
    <property type="entry name" value="Serine protease inhibitor, putative"/>
    <property type="match status" value="1"/>
</dbReference>
<dbReference type="InterPro" id="IPR020901">
    <property type="entry name" value="Prtase_inh_Kunz-CS"/>
</dbReference>
<keyword evidence="2" id="KW-0722">Serine protease inhibitor</keyword>
<dbReference type="InterPro" id="IPR002223">
    <property type="entry name" value="Kunitz_BPTI"/>
</dbReference>
<reference evidence="7 8" key="1">
    <citation type="journal article" date="2014" name="Nat. Genet.">
        <title>Genome and transcriptome of the porcine whipworm Trichuris suis.</title>
        <authorList>
            <person name="Jex A.R."/>
            <person name="Nejsum P."/>
            <person name="Schwarz E.M."/>
            <person name="Hu L."/>
            <person name="Young N.D."/>
            <person name="Hall R.S."/>
            <person name="Korhonen P.K."/>
            <person name="Liao S."/>
            <person name="Thamsborg S."/>
            <person name="Xia J."/>
            <person name="Xu P."/>
            <person name="Wang S."/>
            <person name="Scheerlinck J.P."/>
            <person name="Hofmann A."/>
            <person name="Sternberg P.W."/>
            <person name="Wang J."/>
            <person name="Gasser R.B."/>
        </authorList>
    </citation>
    <scope>NUCLEOTIDE SEQUENCE [LARGE SCALE GENOMIC DNA]</scope>
    <source>
        <strain evidence="7">DCEP-RM93F</strain>
        <strain evidence="6">DCEP-RM93M</strain>
    </source>
</reference>
<evidence type="ECO:0000256" key="3">
    <source>
        <dbReference type="ARBA" id="ARBA00023157"/>
    </source>
</evidence>
<keyword evidence="4" id="KW-0732">Signal</keyword>
<dbReference type="PROSITE" id="PS00280">
    <property type="entry name" value="BPTI_KUNITZ_1"/>
    <property type="match status" value="6"/>
</dbReference>
<dbReference type="GO" id="GO:0004867">
    <property type="term" value="F:serine-type endopeptidase inhibitor activity"/>
    <property type="evidence" value="ECO:0007669"/>
    <property type="project" value="UniProtKB-KW"/>
</dbReference>
<evidence type="ECO:0000259" key="5">
    <source>
        <dbReference type="PROSITE" id="PS50279"/>
    </source>
</evidence>
<feature type="domain" description="BPTI/Kunitz inhibitor" evidence="5">
    <location>
        <begin position="194"/>
        <end position="244"/>
    </location>
</feature>
<dbReference type="FunFam" id="4.10.410.10:FF:000020">
    <property type="entry name" value="Collagen, type VI, alpha 3"/>
    <property type="match status" value="1"/>
</dbReference>
<dbReference type="PANTHER" id="PTHR10083">
    <property type="entry name" value="KUNITZ-TYPE PROTEASE INHIBITOR-RELATED"/>
    <property type="match status" value="1"/>
</dbReference>
<feature type="signal peptide" evidence="4">
    <location>
        <begin position="1"/>
        <end position="19"/>
    </location>
</feature>
<feature type="non-terminal residue" evidence="7">
    <location>
        <position position="719"/>
    </location>
</feature>
<evidence type="ECO:0000313" key="6">
    <source>
        <dbReference type="EMBL" id="KFD56207.1"/>
    </source>
</evidence>
<dbReference type="FunFam" id="4.10.410.10:FF:000004">
    <property type="entry name" value="Tissue factor pathway inhibitor"/>
    <property type="match status" value="2"/>
</dbReference>
<feature type="domain" description="BPTI/Kunitz inhibitor" evidence="5">
    <location>
        <begin position="255"/>
        <end position="305"/>
    </location>
</feature>
<feature type="domain" description="BPTI/Kunitz inhibitor" evidence="5">
    <location>
        <begin position="491"/>
        <end position="541"/>
    </location>
</feature>
<evidence type="ECO:0000256" key="2">
    <source>
        <dbReference type="ARBA" id="ARBA00022900"/>
    </source>
</evidence>
<name>A0A085NI38_9BILA</name>
<evidence type="ECO:0000256" key="4">
    <source>
        <dbReference type="SAM" id="SignalP"/>
    </source>
</evidence>
<feature type="domain" description="BPTI/Kunitz inhibitor" evidence="5">
    <location>
        <begin position="666"/>
        <end position="716"/>
    </location>
</feature>
<keyword evidence="3" id="KW-1015">Disulfide bond</keyword>
<sequence length="719" mass="83577">MKTLFAILWLALSVTEIQAQKKGISLCQLPKEKGRCLGRYTRWYYDHRRKECVQFIYSGCDGNANNFQSKLRCENACVEDQPPKHICDLPKDPGHCSAFTKKKYYEDESKTERGNSVKASRSRSQENHCLEGLSNRVHSKDIEAVGNSIKRYFYNSAVGKCQPFLYGGYDGNENNFETKKECEWRCITLSRNPCEQPKAVGNCAGLFTRYFYNAETKDCERFAYSGCQGNDNNFETAEECEKRCNVTEVPLDAACRQPKKVGEYVYPIERYFYNWKTKECEQFTFGGHDANENNFKTQRECEKKCITWRKSPCEQPKEIGNCLEAIKRFFYNAETSKCELFIYTGCAGNENNFETSEECEKRCDAIKEPVDPCEQPKLVGRILDPVERYFYNSKTKRCEAFIFGGHEPNGNNFKTKEECEKRCISKLIDPCTLPKAAGSCAAYFQRYFYNVETKRCEMFVYTGCEGNENNFETIEQCEKKCSVSKKPVDPCQQPKEVGPCKASIVRYFYNLVTKKCEQFMYGGCKGNENNFETKVECEQRCMPWQKPPCEQPKDEGNCLGRFRKYFYNSLTGQCEMFIYSGCGGNDNKFETIEECEARCNVEKKKRRCKQPKDVGPCKGRFERYFYNVETKKCEKFFYGGCEGNDNNFEREEDCVKECITKRENPCKLPKAPGRCAAYYQRFFYNTQTKLCEKFIYTGCEGNENNFKTLEQCQARCYDK</sequence>
<dbReference type="PROSITE" id="PS50279">
    <property type="entry name" value="BPTI_KUNITZ_2"/>
    <property type="match status" value="11"/>
</dbReference>
<dbReference type="CDD" id="cd00109">
    <property type="entry name" value="Kunitz-type"/>
    <property type="match status" value="10"/>
</dbReference>
<dbReference type="PRINTS" id="PR00759">
    <property type="entry name" value="BASICPTASE"/>
</dbReference>
<accession>A0A085NI38</accession>
<feature type="domain" description="BPTI/Kunitz inhibitor" evidence="5">
    <location>
        <begin position="608"/>
        <end position="658"/>
    </location>
</feature>
<feature type="domain" description="BPTI/Kunitz inhibitor" evidence="5">
    <location>
        <begin position="373"/>
        <end position="423"/>
    </location>
</feature>
<gene>
    <name evidence="6" type="ORF">M513_02985</name>
    <name evidence="7" type="ORF">M514_02985</name>
</gene>
<dbReference type="EMBL" id="KL363195">
    <property type="protein sequence ID" value="KFD56207.1"/>
    <property type="molecule type" value="Genomic_DNA"/>
</dbReference>
<feature type="domain" description="BPTI/Kunitz inhibitor" evidence="5">
    <location>
        <begin position="431"/>
        <end position="481"/>
    </location>
</feature>
<evidence type="ECO:0000313" key="8">
    <source>
        <dbReference type="Proteomes" id="UP000030764"/>
    </source>
</evidence>
<evidence type="ECO:0000313" key="7">
    <source>
        <dbReference type="EMBL" id="KFD69134.1"/>
    </source>
</evidence>
<dbReference type="EMBL" id="KL367498">
    <property type="protein sequence ID" value="KFD69134.1"/>
    <property type="molecule type" value="Genomic_DNA"/>
</dbReference>
<feature type="domain" description="BPTI/Kunitz inhibitor" evidence="5">
    <location>
        <begin position="129"/>
        <end position="186"/>
    </location>
</feature>
<keyword evidence="1" id="KW-0646">Protease inhibitor</keyword>
<dbReference type="PANTHER" id="PTHR10083:SF374">
    <property type="entry name" value="BPTI_KUNITZ INHIBITOR DOMAIN-CONTAINING PROTEIN"/>
    <property type="match status" value="1"/>
</dbReference>
<evidence type="ECO:0000256" key="1">
    <source>
        <dbReference type="ARBA" id="ARBA00022690"/>
    </source>
</evidence>
<dbReference type="Gene3D" id="4.10.410.10">
    <property type="entry name" value="Pancreatic trypsin inhibitor Kunitz domain"/>
    <property type="match status" value="11"/>
</dbReference>